<dbReference type="RefSeq" id="WP_058948421.1">
    <property type="nucleotide sequence ID" value="NZ_CAJPMQ010000004.1"/>
</dbReference>
<evidence type="ECO:0000313" key="1">
    <source>
        <dbReference type="EMBL" id="MBS4892794.1"/>
    </source>
</evidence>
<dbReference type="Proteomes" id="UP000778864">
    <property type="component" value="Unassembled WGS sequence"/>
</dbReference>
<accession>A0A100YNX9</accession>
<dbReference type="AlphaFoldDB" id="A0A100YNX9"/>
<reference evidence="1" key="1">
    <citation type="submission" date="2021-02" db="EMBL/GenBank/DDBJ databases">
        <title>Infant gut strain persistence is associated with maternal origin, phylogeny, and functional potential including surface adhesion and iron acquisition.</title>
        <authorList>
            <person name="Lou Y.C."/>
        </authorList>
    </citation>
    <scope>NUCLEOTIDE SEQUENCE</scope>
    <source>
        <strain evidence="1">L3_108_031G1_dasL3_108_031G1_concoct_20</strain>
    </source>
</reference>
<dbReference type="Pfam" id="PF06961">
    <property type="entry name" value="DUF1294"/>
    <property type="match status" value="1"/>
</dbReference>
<dbReference type="STRING" id="29466.GCA_002005185_01304"/>
<dbReference type="InterPro" id="IPR010718">
    <property type="entry name" value="DUF1294"/>
</dbReference>
<protein>
    <submittedName>
        <fullName evidence="1">DUF1294 domain-containing protein</fullName>
    </submittedName>
</protein>
<proteinExistence type="predicted"/>
<sequence>MSDTQFWVTVGIWNFIVFSLYGYDKLCAINGYDRISEFTLLFLAFAFGGVGALLGMVLWRHKTLKIKFKLAIPFALLWSVYAVGFGYGLWVK</sequence>
<name>A0A100YNX9_VEIPA</name>
<comment type="caution">
    <text evidence="1">The sequence shown here is derived from an EMBL/GenBank/DDBJ whole genome shotgun (WGS) entry which is preliminary data.</text>
</comment>
<evidence type="ECO:0000313" key="2">
    <source>
        <dbReference type="Proteomes" id="UP000778864"/>
    </source>
</evidence>
<gene>
    <name evidence="1" type="ORF">KHZ90_03315</name>
</gene>
<organism evidence="1 2">
    <name type="scientific">Veillonella parvula</name>
    <name type="common">Staphylococcus parvulus</name>
    <dbReference type="NCBI Taxonomy" id="29466"/>
    <lineage>
        <taxon>Bacteria</taxon>
        <taxon>Bacillati</taxon>
        <taxon>Bacillota</taxon>
        <taxon>Negativicutes</taxon>
        <taxon>Veillonellales</taxon>
        <taxon>Veillonellaceae</taxon>
        <taxon>Veillonella</taxon>
    </lineage>
</organism>
<dbReference type="EMBL" id="JAGZMU010000001">
    <property type="protein sequence ID" value="MBS4892794.1"/>
    <property type="molecule type" value="Genomic_DNA"/>
</dbReference>